<evidence type="ECO:0000256" key="1">
    <source>
        <dbReference type="SAM" id="MobiDB-lite"/>
    </source>
</evidence>
<evidence type="ECO:0000256" key="2">
    <source>
        <dbReference type="SAM" id="Phobius"/>
    </source>
</evidence>
<accession>A0A854EE26</accession>
<name>A0A854EE26_ACTNA</name>
<feature type="transmembrane region" description="Helical" evidence="2">
    <location>
        <begin position="324"/>
        <end position="345"/>
    </location>
</feature>
<feature type="transmembrane region" description="Helical" evidence="2">
    <location>
        <begin position="378"/>
        <end position="396"/>
    </location>
</feature>
<feature type="transmembrane region" description="Helical" evidence="2">
    <location>
        <begin position="43"/>
        <end position="64"/>
    </location>
</feature>
<keyword evidence="2" id="KW-0472">Membrane</keyword>
<feature type="transmembrane region" description="Helical" evidence="2">
    <location>
        <begin position="352"/>
        <end position="372"/>
    </location>
</feature>
<feature type="transmembrane region" description="Helical" evidence="2">
    <location>
        <begin position="403"/>
        <end position="421"/>
    </location>
</feature>
<evidence type="ECO:0000313" key="3">
    <source>
        <dbReference type="EMBL" id="OMG38137.1"/>
    </source>
</evidence>
<gene>
    <name evidence="3" type="ORF">BKH33_02285</name>
</gene>
<comment type="caution">
    <text evidence="3">The sequence shown here is derived from an EMBL/GenBank/DDBJ whole genome shotgun (WGS) entry which is preliminary data.</text>
</comment>
<protein>
    <recommendedName>
        <fullName evidence="5">Integral membrane protein</fullName>
    </recommendedName>
</protein>
<feature type="transmembrane region" description="Helical" evidence="2">
    <location>
        <begin position="271"/>
        <end position="292"/>
    </location>
</feature>
<dbReference type="EMBL" id="MSRR01000004">
    <property type="protein sequence ID" value="OMG38137.1"/>
    <property type="molecule type" value="Genomic_DNA"/>
</dbReference>
<sequence length="432" mass="46493">MTPPAAESSTTQQTPSSRTAPPLSSPSSSPRARSAFSGPPHSLQVLAVWAAASALTFVILRLGAQDTPTTPWAGAAPSWEEHMRFWDAGWYHRIVEEGYPDRLPVDANGRVTQNAWAFMPLLSGLATLLGWTGWSFYARAAIVSILASAGAAVVMDRWLSPLTGRRTSLWAVALVWSSPCAAVLQVPYAESLGLALVGLTLWLASRGRALTAIPLALAACFARPVGVPLGAALGLWWAWEVACARGWITPSWFPRLLPGHAPQAPSARWRLLALTLVTCSAALTWPAIAWLVTGRQDAYTATETSWRGADLAPFVQWATRLGDWVGPHLGLVLLAVVLVTVTLLLSAPGLRTLGPAAWFWCLGYLLYLLAFFDPTTSVLRLLLPLAPVGWVLAAAACTTRRRMALLAACVAGQLVWVSWVWDFGSVSVHWVP</sequence>
<proteinExistence type="predicted"/>
<dbReference type="AlphaFoldDB" id="A0A854EE26"/>
<dbReference type="RefSeq" id="WP_003782766.1">
    <property type="nucleotide sequence ID" value="NZ_CP066049.1"/>
</dbReference>
<organism evidence="3 4">
    <name type="scientific">Actinomyces naeslundii</name>
    <dbReference type="NCBI Taxonomy" id="1655"/>
    <lineage>
        <taxon>Bacteria</taxon>
        <taxon>Bacillati</taxon>
        <taxon>Actinomycetota</taxon>
        <taxon>Actinomycetes</taxon>
        <taxon>Actinomycetales</taxon>
        <taxon>Actinomycetaceae</taxon>
        <taxon>Actinomyces</taxon>
    </lineage>
</organism>
<keyword evidence="2" id="KW-0812">Transmembrane</keyword>
<dbReference type="Proteomes" id="UP000187035">
    <property type="component" value="Unassembled WGS sequence"/>
</dbReference>
<keyword evidence="2" id="KW-1133">Transmembrane helix</keyword>
<evidence type="ECO:0008006" key="5">
    <source>
        <dbReference type="Google" id="ProtNLM"/>
    </source>
</evidence>
<dbReference type="GeneID" id="64255577"/>
<reference evidence="3 4" key="1">
    <citation type="submission" date="2016-12" db="EMBL/GenBank/DDBJ databases">
        <title>Genomic comparison of strains in the 'Actinomyces naeslundii' group.</title>
        <authorList>
            <person name="Mughal S.R."/>
            <person name="Do T."/>
            <person name="Gilbert S.C."/>
            <person name="Witherden E.A."/>
            <person name="Didelot X."/>
            <person name="Beighton D."/>
        </authorList>
    </citation>
    <scope>NUCLEOTIDE SEQUENCE [LARGE SCALE GENOMIC DNA]</scope>
    <source>
        <strain evidence="3 4">NCTC 10301</strain>
    </source>
</reference>
<evidence type="ECO:0000313" key="4">
    <source>
        <dbReference type="Proteomes" id="UP000187035"/>
    </source>
</evidence>
<feature type="region of interest" description="Disordered" evidence="1">
    <location>
        <begin position="1"/>
        <end position="36"/>
    </location>
</feature>